<dbReference type="STRING" id="1238182.C882_2384"/>
<keyword evidence="2" id="KW-1185">Reference proteome</keyword>
<comment type="caution">
    <text evidence="1">The sequence shown here is derived from an EMBL/GenBank/DDBJ whole genome shotgun (WGS) entry which is preliminary data.</text>
</comment>
<sequence>MPFSDTARAAAATAPARRFGRLALVLGGVAALGACSSLGLDLDDEPPPPCPTVRIDRDTAQMVQYAGQGRDITDMTYAIEIQGYGGACEYEDDAVIVQVVPQFLVERGPAAPEGTATGTFSYFAAIPSYYPDPAGKQVFPLRFAFADPVTPVMAVRDEPITLTLPRAPGESLADEDIYIGLQLTPEQLQRNRERSAAGAR</sequence>
<dbReference type="RefSeq" id="WP_009538794.1">
    <property type="nucleotide sequence ID" value="NZ_ANHY01000003.1"/>
</dbReference>
<dbReference type="OrthoDB" id="8443104at2"/>
<gene>
    <name evidence="1" type="ORF">C882_2384</name>
</gene>
<accession>K9HVP3</accession>
<dbReference type="eggNOG" id="ENOG50330Y2">
    <property type="taxonomic scope" value="Bacteria"/>
</dbReference>
<proteinExistence type="predicted"/>
<protein>
    <submittedName>
        <fullName evidence="1">Uncharacterized protein</fullName>
    </submittedName>
</protein>
<dbReference type="Proteomes" id="UP000009881">
    <property type="component" value="Unassembled WGS sequence"/>
</dbReference>
<dbReference type="EMBL" id="ANHY01000003">
    <property type="protein sequence ID" value="EKV32306.1"/>
    <property type="molecule type" value="Genomic_DNA"/>
</dbReference>
<name>K9HVP3_9PROT</name>
<reference evidence="1 2" key="1">
    <citation type="journal article" date="2013" name="Genome Announc.">
        <title>Draft Genome Sequence of an Alphaproteobacterium, Caenispirillum salinarum AK4(T), Isolated from a Solar Saltern.</title>
        <authorList>
            <person name="Khatri I."/>
            <person name="Singh A."/>
            <person name="Korpole S."/>
            <person name="Pinnaka A.K."/>
            <person name="Subramanian S."/>
        </authorList>
    </citation>
    <scope>NUCLEOTIDE SEQUENCE [LARGE SCALE GENOMIC DNA]</scope>
    <source>
        <strain evidence="1 2">AK4</strain>
    </source>
</reference>
<dbReference type="AlphaFoldDB" id="K9HVP3"/>
<evidence type="ECO:0000313" key="2">
    <source>
        <dbReference type="Proteomes" id="UP000009881"/>
    </source>
</evidence>
<evidence type="ECO:0000313" key="1">
    <source>
        <dbReference type="EMBL" id="EKV32306.1"/>
    </source>
</evidence>
<organism evidence="1 2">
    <name type="scientific">Caenispirillum salinarum AK4</name>
    <dbReference type="NCBI Taxonomy" id="1238182"/>
    <lineage>
        <taxon>Bacteria</taxon>
        <taxon>Pseudomonadati</taxon>
        <taxon>Pseudomonadota</taxon>
        <taxon>Alphaproteobacteria</taxon>
        <taxon>Rhodospirillales</taxon>
        <taxon>Novispirillaceae</taxon>
        <taxon>Caenispirillum</taxon>
    </lineage>
</organism>